<evidence type="ECO:0000313" key="8">
    <source>
        <dbReference type="Proteomes" id="UP000663870"/>
    </source>
</evidence>
<dbReference type="Proteomes" id="UP000663870">
    <property type="component" value="Unassembled WGS sequence"/>
</dbReference>
<dbReference type="AlphaFoldDB" id="A0A814MFF1"/>
<dbReference type="InterPro" id="IPR040887">
    <property type="entry name" value="AUDH_Cupin"/>
</dbReference>
<evidence type="ECO:0000256" key="1">
    <source>
        <dbReference type="SAM" id="MobiDB-lite"/>
    </source>
</evidence>
<keyword evidence="2" id="KW-0732">Signal</keyword>
<dbReference type="SUPFAM" id="SSF69318">
    <property type="entry name" value="Integrin alpha N-terminal domain"/>
    <property type="match status" value="1"/>
</dbReference>
<evidence type="ECO:0000313" key="5">
    <source>
        <dbReference type="EMBL" id="CAF1077711.1"/>
    </source>
</evidence>
<dbReference type="EMBL" id="CAJNOH010000571">
    <property type="protein sequence ID" value="CAF1077711.1"/>
    <property type="molecule type" value="Genomic_DNA"/>
</dbReference>
<evidence type="ECO:0000313" key="7">
    <source>
        <dbReference type="Proteomes" id="UP000663854"/>
    </source>
</evidence>
<dbReference type="Pfam" id="PF22301">
    <property type="entry name" value="AUDH_beta_propeller"/>
    <property type="match status" value="1"/>
</dbReference>
<gene>
    <name evidence="6" type="ORF">JXQ802_LOCUS27771</name>
    <name evidence="5" type="ORF">PYM288_LOCUS18506</name>
</gene>
<evidence type="ECO:0000259" key="4">
    <source>
        <dbReference type="Pfam" id="PF22301"/>
    </source>
</evidence>
<dbReference type="InterPro" id="IPR054583">
    <property type="entry name" value="Beta-prop_AUDH"/>
</dbReference>
<name>A0A814MFF1_9BILA</name>
<protein>
    <submittedName>
        <fullName evidence="5">Uncharacterized protein</fullName>
    </submittedName>
</protein>
<keyword evidence="8" id="KW-1185">Reference proteome</keyword>
<sequence>MDILLLLLIKTTAFGQLTGDYGSYSPSFEKQLIEANRDDGYCIIAFQIDDQTPIGLIAFGLTVGEIKFYQNPSITTVPENGTLIQNLSSPLAADTADISGDGYQDLIIAYEYGRTLLDTDPDGGKIAWLENPGQNNGTKLWTMHYVGKSPAMHRLKVGHFTQTDRWEIVGLPVNAKPFDAVTPIPVLLFREPDNVLNATEWTREIINQDYFHIIHEATTFKVDQLDNLLLASREGITWVYFNQNSKKWTMETIGEGELGLEEQTGIYGTGVVCIGRTGNDSLSYIAAGEPFHGNMIAVYVKNTDNVLNNIQWKRYVLDVYGYPNEQGEGPIHHIICADFDKDGDDEFLIALRGPSPTEGVYLYKPIDVSRGLFLKWKVSDISAARITVADFDYDGLLDFATIGYNVPRYYVAENTSIYIFYNRFNQEKLPTNKDLQVMKQNNELLFKVSRPNKALQYQAVPFLTIGGITLSLEIIPPYSSRQVNNYTYVKVLWGNVMWTDSSTNSNQSVDYSRQFLCKPRTACSLEINSDNDRIKTGSEGALLFVHKLADDMNDIPRFSNIKNVTLENSLPEYVPQDARQLAFQFIKYDQINSADNFKGLEFYNLKGFNITFADDNEHLCYIEMWAAGLGVNAGVHNHVTDSFCEVHACIINGSGKGGVYYLNSSNEDYNSSTTLDSAFIQLIVPSFYEHGPLWDIDAENKPVLRSNGTVVYPWHKWQAGTDASVNQSFDVWSVIQFNPKLSILPSSTPSSSTSSSTLSPSTLPSSTPSPSTLPPTMLPSTTVPSRSSSLLNSYVVLLCSCFACLLFNN</sequence>
<evidence type="ECO:0000313" key="6">
    <source>
        <dbReference type="EMBL" id="CAF1266681.1"/>
    </source>
</evidence>
<feature type="domain" description="Aldos-2-ulose dehydratase/isomerase (AUDH) Cupin" evidence="3">
    <location>
        <begin position="437"/>
        <end position="738"/>
    </location>
</feature>
<dbReference type="Pfam" id="PF18637">
    <property type="entry name" value="AUDH_Cupin"/>
    <property type="match status" value="1"/>
</dbReference>
<feature type="chain" id="PRO_5035601524" evidence="2">
    <location>
        <begin position="16"/>
        <end position="809"/>
    </location>
</feature>
<proteinExistence type="predicted"/>
<evidence type="ECO:0000259" key="3">
    <source>
        <dbReference type="Pfam" id="PF18637"/>
    </source>
</evidence>
<dbReference type="Proteomes" id="UP000663854">
    <property type="component" value="Unassembled WGS sequence"/>
</dbReference>
<comment type="caution">
    <text evidence="5">The sequence shown here is derived from an EMBL/GenBank/DDBJ whole genome shotgun (WGS) entry which is preliminary data.</text>
</comment>
<dbReference type="InterPro" id="IPR028994">
    <property type="entry name" value="Integrin_alpha_N"/>
</dbReference>
<accession>A0A814MFF1</accession>
<dbReference type="Gene3D" id="2.60.120.990">
    <property type="match status" value="1"/>
</dbReference>
<feature type="region of interest" description="Disordered" evidence="1">
    <location>
        <begin position="745"/>
        <end position="780"/>
    </location>
</feature>
<feature type="domain" description="Aldos-2-ulose dehydratase beta-propeller" evidence="4">
    <location>
        <begin position="123"/>
        <end position="302"/>
    </location>
</feature>
<dbReference type="EMBL" id="CAJNOL010001019">
    <property type="protein sequence ID" value="CAF1266681.1"/>
    <property type="molecule type" value="Genomic_DNA"/>
</dbReference>
<feature type="signal peptide" evidence="2">
    <location>
        <begin position="1"/>
        <end position="15"/>
    </location>
</feature>
<feature type="compositionally biased region" description="Low complexity" evidence="1">
    <location>
        <begin position="745"/>
        <end position="770"/>
    </location>
</feature>
<organism evidence="5 7">
    <name type="scientific">Rotaria sordida</name>
    <dbReference type="NCBI Taxonomy" id="392033"/>
    <lineage>
        <taxon>Eukaryota</taxon>
        <taxon>Metazoa</taxon>
        <taxon>Spiralia</taxon>
        <taxon>Gnathifera</taxon>
        <taxon>Rotifera</taxon>
        <taxon>Eurotatoria</taxon>
        <taxon>Bdelloidea</taxon>
        <taxon>Philodinida</taxon>
        <taxon>Philodinidae</taxon>
        <taxon>Rotaria</taxon>
    </lineage>
</organism>
<evidence type="ECO:0000256" key="2">
    <source>
        <dbReference type="SAM" id="SignalP"/>
    </source>
</evidence>
<reference evidence="5" key="1">
    <citation type="submission" date="2021-02" db="EMBL/GenBank/DDBJ databases">
        <authorList>
            <person name="Nowell W R."/>
        </authorList>
    </citation>
    <scope>NUCLEOTIDE SEQUENCE</scope>
</reference>